<organism evidence="3 4">
    <name type="scientific">Actinidia rufa</name>
    <dbReference type="NCBI Taxonomy" id="165716"/>
    <lineage>
        <taxon>Eukaryota</taxon>
        <taxon>Viridiplantae</taxon>
        <taxon>Streptophyta</taxon>
        <taxon>Embryophyta</taxon>
        <taxon>Tracheophyta</taxon>
        <taxon>Spermatophyta</taxon>
        <taxon>Magnoliopsida</taxon>
        <taxon>eudicotyledons</taxon>
        <taxon>Gunneridae</taxon>
        <taxon>Pentapetalae</taxon>
        <taxon>asterids</taxon>
        <taxon>Ericales</taxon>
        <taxon>Actinidiaceae</taxon>
        <taxon>Actinidia</taxon>
    </lineage>
</organism>
<dbReference type="PANTHER" id="PTHR35096">
    <property type="entry name" value="BNAA08G28570D PROTEIN"/>
    <property type="match status" value="1"/>
</dbReference>
<dbReference type="Proteomes" id="UP000585474">
    <property type="component" value="Unassembled WGS sequence"/>
</dbReference>
<feature type="compositionally biased region" description="Basic residues" evidence="1">
    <location>
        <begin position="146"/>
        <end position="157"/>
    </location>
</feature>
<feature type="region of interest" description="Disordered" evidence="1">
    <location>
        <begin position="141"/>
        <end position="167"/>
    </location>
</feature>
<proteinExistence type="predicted"/>
<dbReference type="OrthoDB" id="692230at2759"/>
<dbReference type="Pfam" id="PF25042">
    <property type="entry name" value="DUF7787"/>
    <property type="match status" value="1"/>
</dbReference>
<sequence length="216" mass="23688">MYRNPDPTEDGFCTLPIARLRNQMLESEPTSFFSMTTSLSSTAATKINLTINLLNQVITMHGFKKIRNTPKKILIDAVNSMDLMDPSRSTLNDENVSSHAFVTLEEVVKDLEYLNWKECCVTSIQTLNSVNYDLVLQNNGASPTKSKAKKSTKRRKLPPLSDVTTTADNCSQSVCSSAVGKGSRSTTLVPRRIASNVTGDGDFSATFGEVITARIV</sequence>
<evidence type="ECO:0000313" key="3">
    <source>
        <dbReference type="EMBL" id="GFS39687.1"/>
    </source>
</evidence>
<accession>A0A7J0DPI7</accession>
<evidence type="ECO:0000259" key="2">
    <source>
        <dbReference type="Pfam" id="PF25042"/>
    </source>
</evidence>
<feature type="domain" description="DUF7787" evidence="2">
    <location>
        <begin position="46"/>
        <end position="85"/>
    </location>
</feature>
<protein>
    <recommendedName>
        <fullName evidence="2">DUF7787 domain-containing protein</fullName>
    </recommendedName>
</protein>
<keyword evidence="4" id="KW-1185">Reference proteome</keyword>
<name>A0A7J0DPI7_9ERIC</name>
<dbReference type="InterPro" id="IPR056689">
    <property type="entry name" value="DUF7787"/>
</dbReference>
<dbReference type="AlphaFoldDB" id="A0A7J0DPI7"/>
<reference evidence="4" key="1">
    <citation type="submission" date="2019-07" db="EMBL/GenBank/DDBJ databases">
        <title>De Novo Assembly of kiwifruit Actinidia rufa.</title>
        <authorList>
            <person name="Sugita-Konishi S."/>
            <person name="Sato K."/>
            <person name="Mori E."/>
            <person name="Abe Y."/>
            <person name="Kisaki G."/>
            <person name="Hamano K."/>
            <person name="Suezawa K."/>
            <person name="Otani M."/>
            <person name="Fukuda T."/>
            <person name="Manabe T."/>
            <person name="Gomi K."/>
            <person name="Tabuchi M."/>
            <person name="Akimitsu K."/>
            <person name="Kataoka I."/>
        </authorList>
    </citation>
    <scope>NUCLEOTIDE SEQUENCE [LARGE SCALE GENOMIC DNA]</scope>
    <source>
        <strain evidence="4">cv. Fuchu</strain>
    </source>
</reference>
<dbReference type="EMBL" id="BJWL01000335">
    <property type="protein sequence ID" value="GFS39687.1"/>
    <property type="molecule type" value="Genomic_DNA"/>
</dbReference>
<gene>
    <name evidence="3" type="ORF">Acr_00g0064440</name>
</gene>
<dbReference type="PANTHER" id="PTHR35096:SF8">
    <property type="entry name" value="OS03G0308600 PROTEIN"/>
    <property type="match status" value="1"/>
</dbReference>
<comment type="caution">
    <text evidence="3">The sequence shown here is derived from an EMBL/GenBank/DDBJ whole genome shotgun (WGS) entry which is preliminary data.</text>
</comment>
<evidence type="ECO:0000256" key="1">
    <source>
        <dbReference type="SAM" id="MobiDB-lite"/>
    </source>
</evidence>
<evidence type="ECO:0000313" key="4">
    <source>
        <dbReference type="Proteomes" id="UP000585474"/>
    </source>
</evidence>